<proteinExistence type="inferred from homology"/>
<keyword evidence="2 5" id="KW-0547">Nucleotide-binding</keyword>
<dbReference type="GO" id="GO:0005737">
    <property type="term" value="C:cytoplasm"/>
    <property type="evidence" value="ECO:0007669"/>
    <property type="project" value="UniProtKB-SubCell"/>
</dbReference>
<dbReference type="AlphaFoldDB" id="A0A511BMN2"/>
<evidence type="ECO:0000256" key="5">
    <source>
        <dbReference type="HAMAP-Rule" id="MF_00376"/>
    </source>
</evidence>
<dbReference type="UniPathway" id="UPA00241">
    <property type="reaction ID" value="UER00356"/>
</dbReference>
<keyword evidence="8" id="KW-1185">Reference proteome</keyword>
<keyword evidence="5" id="KW-0808">Transferase</keyword>
<evidence type="ECO:0000313" key="7">
    <source>
        <dbReference type="EMBL" id="GEL01601.1"/>
    </source>
</evidence>
<comment type="caution">
    <text evidence="7">The sequence shown here is derived from an EMBL/GenBank/DDBJ whole genome shotgun (WGS) entry which is preliminary data.</text>
</comment>
<keyword evidence="5 7" id="KW-0418">Kinase</keyword>
<dbReference type="InterPro" id="IPR027417">
    <property type="entry name" value="P-loop_NTPase"/>
</dbReference>
<comment type="subcellular location">
    <subcellularLocation>
        <location evidence="5">Cytoplasm</location>
    </subcellularLocation>
</comment>
<evidence type="ECO:0000256" key="4">
    <source>
        <dbReference type="ARBA" id="ARBA00022993"/>
    </source>
</evidence>
<comment type="catalytic activity">
    <reaction evidence="5">
        <text>3'-dephospho-CoA + ATP = ADP + CoA + H(+)</text>
        <dbReference type="Rhea" id="RHEA:18245"/>
        <dbReference type="ChEBI" id="CHEBI:15378"/>
        <dbReference type="ChEBI" id="CHEBI:30616"/>
        <dbReference type="ChEBI" id="CHEBI:57287"/>
        <dbReference type="ChEBI" id="CHEBI:57328"/>
        <dbReference type="ChEBI" id="CHEBI:456216"/>
        <dbReference type="EC" id="2.7.1.24"/>
    </reaction>
</comment>
<comment type="function">
    <text evidence="5">Catalyzes the phosphorylation of the 3'-hydroxyl group of dephosphocoenzyme A to form coenzyme A.</text>
</comment>
<dbReference type="OrthoDB" id="9812943at2"/>
<dbReference type="InterPro" id="IPR001977">
    <property type="entry name" value="Depp_CoAkinase"/>
</dbReference>
<comment type="pathway">
    <text evidence="5">Cofactor biosynthesis; coenzyme A biosynthesis; CoA from (R)-pantothenate: step 5/5.</text>
</comment>
<dbReference type="EMBL" id="BJVC01000001">
    <property type="protein sequence ID" value="GEL01601.1"/>
    <property type="molecule type" value="Genomic_DNA"/>
</dbReference>
<evidence type="ECO:0000256" key="1">
    <source>
        <dbReference type="ARBA" id="ARBA00009018"/>
    </source>
</evidence>
<dbReference type="NCBIfam" id="TIGR00152">
    <property type="entry name" value="dephospho-CoA kinase"/>
    <property type="match status" value="1"/>
</dbReference>
<evidence type="ECO:0000313" key="8">
    <source>
        <dbReference type="Proteomes" id="UP000321405"/>
    </source>
</evidence>
<evidence type="ECO:0000256" key="3">
    <source>
        <dbReference type="ARBA" id="ARBA00022840"/>
    </source>
</evidence>
<dbReference type="RefSeq" id="WP_147092524.1">
    <property type="nucleotide sequence ID" value="NZ_BJVC01000001.1"/>
</dbReference>
<reference evidence="7 8" key="1">
    <citation type="submission" date="2019-07" db="EMBL/GenBank/DDBJ databases">
        <title>Whole genome shotgun sequence of Swaminathania salitolerans NBRC 104436.</title>
        <authorList>
            <person name="Hosoyama A."/>
            <person name="Uohara A."/>
            <person name="Ohji S."/>
            <person name="Ichikawa N."/>
        </authorList>
    </citation>
    <scope>NUCLEOTIDE SEQUENCE [LARGE SCALE GENOMIC DNA]</scope>
    <source>
        <strain evidence="7 8">NBRC 104436</strain>
    </source>
</reference>
<evidence type="ECO:0000256" key="6">
    <source>
        <dbReference type="NCBIfam" id="TIGR00152"/>
    </source>
</evidence>
<organism evidence="7 8">
    <name type="scientific">Swaminathania salitolerans</name>
    <dbReference type="NCBI Taxonomy" id="182838"/>
    <lineage>
        <taxon>Bacteria</taxon>
        <taxon>Pseudomonadati</taxon>
        <taxon>Pseudomonadota</taxon>
        <taxon>Alphaproteobacteria</taxon>
        <taxon>Acetobacterales</taxon>
        <taxon>Acetobacteraceae</taxon>
        <taxon>Swaminathania</taxon>
    </lineage>
</organism>
<dbReference type="PANTHER" id="PTHR10695:SF46">
    <property type="entry name" value="BIFUNCTIONAL COENZYME A SYNTHASE-RELATED"/>
    <property type="match status" value="1"/>
</dbReference>
<dbReference type="GO" id="GO:0004140">
    <property type="term" value="F:dephospho-CoA kinase activity"/>
    <property type="evidence" value="ECO:0007669"/>
    <property type="project" value="UniProtKB-UniRule"/>
</dbReference>
<dbReference type="Pfam" id="PF01121">
    <property type="entry name" value="CoaE"/>
    <property type="match status" value="1"/>
</dbReference>
<dbReference type="GO" id="GO:0005524">
    <property type="term" value="F:ATP binding"/>
    <property type="evidence" value="ECO:0007669"/>
    <property type="project" value="UniProtKB-UniRule"/>
</dbReference>
<protein>
    <recommendedName>
        <fullName evidence="5 6">Dephospho-CoA kinase</fullName>
        <ecNumber evidence="5 6">2.7.1.24</ecNumber>
    </recommendedName>
    <alternativeName>
        <fullName evidence="5">Dephosphocoenzyme A kinase</fullName>
    </alternativeName>
</protein>
<dbReference type="GO" id="GO:0015937">
    <property type="term" value="P:coenzyme A biosynthetic process"/>
    <property type="evidence" value="ECO:0007669"/>
    <property type="project" value="UniProtKB-UniRule"/>
</dbReference>
<dbReference type="HAMAP" id="MF_00376">
    <property type="entry name" value="Dephospho_CoA_kinase"/>
    <property type="match status" value="1"/>
</dbReference>
<keyword evidence="3 5" id="KW-0067">ATP-binding</keyword>
<feature type="binding site" evidence="5">
    <location>
        <begin position="11"/>
        <end position="16"/>
    </location>
    <ligand>
        <name>ATP</name>
        <dbReference type="ChEBI" id="CHEBI:30616"/>
    </ligand>
</feature>
<dbReference type="CDD" id="cd02022">
    <property type="entry name" value="DPCK"/>
    <property type="match status" value="1"/>
</dbReference>
<sequence length="197" mass="22010">MIVLGLTGGMAAGKTTVAQLFARAGWPVFDADAEVHRLQARDGAAVPAIAARWPAAVHDGMVDRVALRRAVIGQPGETRALEAIVHPLIRAARRRFLHRMRRRRVAGCVLDIPLLFETGADRDCDVTLVVTAPLPVRLGRIRRRRSLSEAQARALIARQMDDALRRRRADHVIRTGLSRFQTRRQVEKLIRTLETRA</sequence>
<dbReference type="PANTHER" id="PTHR10695">
    <property type="entry name" value="DEPHOSPHO-COA KINASE-RELATED"/>
    <property type="match status" value="1"/>
</dbReference>
<dbReference type="Proteomes" id="UP000321405">
    <property type="component" value="Unassembled WGS sequence"/>
</dbReference>
<keyword evidence="5" id="KW-0963">Cytoplasm</keyword>
<keyword evidence="4 5" id="KW-0173">Coenzyme A biosynthesis</keyword>
<evidence type="ECO:0000256" key="2">
    <source>
        <dbReference type="ARBA" id="ARBA00022741"/>
    </source>
</evidence>
<comment type="similarity">
    <text evidence="1 5">Belongs to the CoaE family.</text>
</comment>
<accession>A0A511BMN2</accession>
<name>A0A511BMN2_9PROT</name>
<dbReference type="PROSITE" id="PS51219">
    <property type="entry name" value="DPCK"/>
    <property type="match status" value="1"/>
</dbReference>
<dbReference type="SUPFAM" id="SSF52540">
    <property type="entry name" value="P-loop containing nucleoside triphosphate hydrolases"/>
    <property type="match status" value="1"/>
</dbReference>
<dbReference type="Gene3D" id="3.40.50.300">
    <property type="entry name" value="P-loop containing nucleotide triphosphate hydrolases"/>
    <property type="match status" value="1"/>
</dbReference>
<dbReference type="EC" id="2.7.1.24" evidence="5 6"/>
<gene>
    <name evidence="5 7" type="primary">coaE</name>
    <name evidence="7" type="ORF">SSA02_07640</name>
</gene>